<dbReference type="EMBL" id="PEMW01000475">
    <property type="protein sequence ID" value="RTI47841.1"/>
    <property type="molecule type" value="Genomic_DNA"/>
</dbReference>
<protein>
    <recommendedName>
        <fullName evidence="4">DUF5317 domain-containing protein</fullName>
    </recommendedName>
</protein>
<reference evidence="2 3" key="1">
    <citation type="journal article" date="2019" name="Extremophiles">
        <title>Biogeography of thermophiles and predominance of Thermus scotoductus in domestic water heaters.</title>
        <authorList>
            <person name="Wilpiszeski R.L."/>
            <person name="Zhang Z."/>
            <person name="House C.H."/>
        </authorList>
    </citation>
    <scope>NUCLEOTIDE SEQUENCE [LARGE SCALE GENOMIC DNA]</scope>
    <source>
        <strain evidence="2 3">1_S1</strain>
    </source>
</reference>
<comment type="caution">
    <text evidence="2">The sequence shown here is derived from an EMBL/GenBank/DDBJ whole genome shotgun (WGS) entry which is preliminary data.</text>
</comment>
<name>A0A430V9X9_THESC</name>
<evidence type="ECO:0000256" key="1">
    <source>
        <dbReference type="SAM" id="Phobius"/>
    </source>
</evidence>
<keyword evidence="1" id="KW-0812">Transmembrane</keyword>
<dbReference type="InterPro" id="IPR035168">
    <property type="entry name" value="DUF5317"/>
</dbReference>
<dbReference type="AlphaFoldDB" id="A0A430V9X9"/>
<evidence type="ECO:0000313" key="3">
    <source>
        <dbReference type="Proteomes" id="UP000287467"/>
    </source>
</evidence>
<evidence type="ECO:0008006" key="4">
    <source>
        <dbReference type="Google" id="ProtNLM"/>
    </source>
</evidence>
<feature type="transmembrane region" description="Helical" evidence="1">
    <location>
        <begin position="138"/>
        <end position="156"/>
    </location>
</feature>
<dbReference type="RefSeq" id="WP_126248934.1">
    <property type="nucleotide sequence ID" value="NZ_PEMW01000475.1"/>
</dbReference>
<sequence>MTLLALIALSIGVSLARLLKKKLPRLEHPWLLLLTPTPEILGAFLNLPTALTQSLTYLLVGVAAWANRHLPGIYLVLTGALLNALAVFLHGGMPVDPDALNRAGLERYRDYLAQKGDGFHYLAPAFPLGDWIPLPGRVLSPGDLAIALGLLLTPLLQPKRENLR</sequence>
<dbReference type="Proteomes" id="UP000287467">
    <property type="component" value="Unassembled WGS sequence"/>
</dbReference>
<organism evidence="2 3">
    <name type="scientific">Thermus scotoductus</name>
    <dbReference type="NCBI Taxonomy" id="37636"/>
    <lineage>
        <taxon>Bacteria</taxon>
        <taxon>Thermotogati</taxon>
        <taxon>Deinococcota</taxon>
        <taxon>Deinococci</taxon>
        <taxon>Thermales</taxon>
        <taxon>Thermaceae</taxon>
        <taxon>Thermus</taxon>
    </lineage>
</organism>
<keyword evidence="1" id="KW-1133">Transmembrane helix</keyword>
<evidence type="ECO:0000313" key="2">
    <source>
        <dbReference type="EMBL" id="RTI47841.1"/>
    </source>
</evidence>
<gene>
    <name evidence="2" type="ORF">CSW14_13535</name>
</gene>
<dbReference type="Pfam" id="PF17248">
    <property type="entry name" value="DUF5317"/>
    <property type="match status" value="1"/>
</dbReference>
<keyword evidence="1" id="KW-0472">Membrane</keyword>
<feature type="transmembrane region" description="Helical" evidence="1">
    <location>
        <begin position="40"/>
        <end position="66"/>
    </location>
</feature>
<accession>A0A430V9X9</accession>
<feature type="transmembrane region" description="Helical" evidence="1">
    <location>
        <begin position="73"/>
        <end position="93"/>
    </location>
</feature>
<proteinExistence type="predicted"/>